<keyword evidence="1" id="KW-0812">Transmembrane</keyword>
<keyword evidence="1" id="KW-1133">Transmembrane helix</keyword>
<dbReference type="RefSeq" id="WP_310537430.1">
    <property type="nucleotide sequence ID" value="NZ_BAAAOC010000073.1"/>
</dbReference>
<feature type="transmembrane region" description="Helical" evidence="1">
    <location>
        <begin position="12"/>
        <end position="32"/>
    </location>
</feature>
<dbReference type="SUPFAM" id="SSF54523">
    <property type="entry name" value="Pili subunits"/>
    <property type="match status" value="1"/>
</dbReference>
<evidence type="ECO:0000313" key="3">
    <source>
        <dbReference type="Proteomes" id="UP001260872"/>
    </source>
</evidence>
<evidence type="ECO:0000313" key="2">
    <source>
        <dbReference type="EMBL" id="MDR5712050.1"/>
    </source>
</evidence>
<gene>
    <name evidence="2" type="ORF">RH857_07900</name>
</gene>
<proteinExistence type="predicted"/>
<name>A0ABU1FTS4_9MICC</name>
<reference evidence="3" key="1">
    <citation type="submission" date="2023-07" db="EMBL/GenBank/DDBJ databases">
        <title>Description of three actinobacteria isolated from air of manufacturing shop in a pharmaceutical factory.</title>
        <authorList>
            <person name="Zhang D.-F."/>
        </authorList>
    </citation>
    <scope>NUCLEOTIDE SEQUENCE [LARGE SCALE GENOMIC DNA]</scope>
    <source>
        <strain evidence="3">CCTCC AB 207010</strain>
    </source>
</reference>
<dbReference type="NCBIfam" id="TIGR02532">
    <property type="entry name" value="IV_pilin_GFxxxE"/>
    <property type="match status" value="1"/>
</dbReference>
<protein>
    <submittedName>
        <fullName evidence="2">Type II secretion system protein</fullName>
    </submittedName>
</protein>
<comment type="caution">
    <text evidence="2">The sequence shown here is derived from an EMBL/GenBank/DDBJ whole genome shotgun (WGS) entry which is preliminary data.</text>
</comment>
<dbReference type="InterPro" id="IPR045584">
    <property type="entry name" value="Pilin-like"/>
</dbReference>
<keyword evidence="1" id="KW-0472">Membrane</keyword>
<dbReference type="EMBL" id="JAVKGT010000017">
    <property type="protein sequence ID" value="MDR5712050.1"/>
    <property type="molecule type" value="Genomic_DNA"/>
</dbReference>
<sequence length="202" mass="21989">MRRLQRDGFTIIELLIVIVVIAILAAITVVAYNGMQQRARISAIGQEAAAWDKTIRMYQAATGEWPSHETRGGVCLNSHDETEDYCVAGGHVGAQHEPAFIDRLSEYAQVSGSVEPHVACRARGAANDLFACYAGFVYSNHRDPAFMAYAIPGDTCPVGSPEPPQGNEGEWPIEAFSVSVSEGPTSWENPDLDSRICSVVYR</sequence>
<evidence type="ECO:0000256" key="1">
    <source>
        <dbReference type="SAM" id="Phobius"/>
    </source>
</evidence>
<dbReference type="Pfam" id="PF07963">
    <property type="entry name" value="N_methyl"/>
    <property type="match status" value="1"/>
</dbReference>
<accession>A0ABU1FTS4</accession>
<dbReference type="Gene3D" id="3.30.700.10">
    <property type="entry name" value="Glycoprotein, Type 4 Pilin"/>
    <property type="match status" value="1"/>
</dbReference>
<organism evidence="2 3">
    <name type="scientific">Nesterenkonia flava</name>
    <dbReference type="NCBI Taxonomy" id="469799"/>
    <lineage>
        <taxon>Bacteria</taxon>
        <taxon>Bacillati</taxon>
        <taxon>Actinomycetota</taxon>
        <taxon>Actinomycetes</taxon>
        <taxon>Micrococcales</taxon>
        <taxon>Micrococcaceae</taxon>
        <taxon>Nesterenkonia</taxon>
    </lineage>
</organism>
<dbReference type="PANTHER" id="PTHR30093">
    <property type="entry name" value="GENERAL SECRETION PATHWAY PROTEIN G"/>
    <property type="match status" value="1"/>
</dbReference>
<keyword evidence="3" id="KW-1185">Reference proteome</keyword>
<dbReference type="InterPro" id="IPR012902">
    <property type="entry name" value="N_methyl_site"/>
</dbReference>
<dbReference type="Proteomes" id="UP001260872">
    <property type="component" value="Unassembled WGS sequence"/>
</dbReference>